<dbReference type="HOGENOM" id="CLU_2881025_0_0_11"/>
<dbReference type="EMBL" id="CP003053">
    <property type="protein sequence ID" value="AFM17579.1"/>
    <property type="molecule type" value="Genomic_DNA"/>
</dbReference>
<dbReference type="Proteomes" id="UP000006057">
    <property type="component" value="Chromosome"/>
</dbReference>
<dbReference type="KEGG" id="mcb:Mycch_2818"/>
<dbReference type="AlphaFoldDB" id="I4BJX2"/>
<protein>
    <submittedName>
        <fullName evidence="1">Uncharacterized protein</fullName>
    </submittedName>
</protein>
<evidence type="ECO:0000313" key="2">
    <source>
        <dbReference type="Proteomes" id="UP000006057"/>
    </source>
</evidence>
<dbReference type="PATRIC" id="fig|710421.3.peg.2809"/>
<reference evidence="1 2" key="1">
    <citation type="submission" date="2012-06" db="EMBL/GenBank/DDBJ databases">
        <title>Complete sequence of chromosome of Mycobacterium chubuense NBB4.</title>
        <authorList>
            <consortium name="US DOE Joint Genome Institute"/>
            <person name="Lucas S."/>
            <person name="Han J."/>
            <person name="Lapidus A."/>
            <person name="Cheng J.-F."/>
            <person name="Goodwin L."/>
            <person name="Pitluck S."/>
            <person name="Peters L."/>
            <person name="Mikhailova N."/>
            <person name="Teshima H."/>
            <person name="Detter J.C."/>
            <person name="Han C."/>
            <person name="Tapia R."/>
            <person name="Land M."/>
            <person name="Hauser L."/>
            <person name="Kyrpides N."/>
            <person name="Ivanova N."/>
            <person name="Pagani I."/>
            <person name="Mattes T."/>
            <person name="Holmes A."/>
            <person name="Rutledge P."/>
            <person name="Paulsen I."/>
            <person name="Coleman N."/>
            <person name="Woyke T."/>
        </authorList>
    </citation>
    <scope>NUCLEOTIDE SEQUENCE [LARGE SCALE GENOMIC DNA]</scope>
    <source>
        <strain evidence="1 2">NBB4</strain>
    </source>
</reference>
<sequence length="63" mass="6866">MVRFFLEVELPDADDANATLVQILRDCADDLVDLVDLEPGDKQDIHDPAANRVGSWSVSADAP</sequence>
<organism evidence="1 2">
    <name type="scientific">Mycolicibacterium chubuense (strain NBB4)</name>
    <name type="common">Mycobacterium chubuense</name>
    <dbReference type="NCBI Taxonomy" id="710421"/>
    <lineage>
        <taxon>Bacteria</taxon>
        <taxon>Bacillati</taxon>
        <taxon>Actinomycetota</taxon>
        <taxon>Actinomycetes</taxon>
        <taxon>Mycobacteriales</taxon>
        <taxon>Mycobacteriaceae</taxon>
        <taxon>Mycolicibacterium</taxon>
    </lineage>
</organism>
<keyword evidence="2" id="KW-1185">Reference proteome</keyword>
<proteinExistence type="predicted"/>
<dbReference type="STRING" id="710421.Mycch_2818"/>
<name>I4BJX2_MYCCN</name>
<evidence type="ECO:0000313" key="1">
    <source>
        <dbReference type="EMBL" id="AFM17579.1"/>
    </source>
</evidence>
<gene>
    <name evidence="1" type="ordered locus">Mycch_2818</name>
</gene>
<accession>I4BJX2</accession>